<gene>
    <name evidence="1" type="ORF">JET18_05365</name>
</gene>
<reference evidence="1 2" key="1">
    <citation type="submission" date="2020-12" db="EMBL/GenBank/DDBJ databases">
        <title>Chryseobacterium endoalhailicus sp. nov., isolated from seed of leguminous plant.</title>
        <authorList>
            <person name="Zhang X."/>
        </authorList>
    </citation>
    <scope>NUCLEOTIDE SEQUENCE [LARGE SCALE GENOMIC DNA]</scope>
    <source>
        <strain evidence="1 2">L7</strain>
    </source>
</reference>
<sequence>MKKYLLLYRAANDAMEHPTEKTPQEQKEINDSWIAWVRKCGSQLTDPGQIFGRAFNITLDGFEPVNSQIIGFSILQARDLEEAEELLHGNPHLGINKNHSFILYEPRS</sequence>
<evidence type="ECO:0008006" key="3">
    <source>
        <dbReference type="Google" id="ProtNLM"/>
    </source>
</evidence>
<dbReference type="EMBL" id="JAELVM010000001">
    <property type="protein sequence ID" value="MBL1220255.1"/>
    <property type="molecule type" value="Genomic_DNA"/>
</dbReference>
<dbReference type="RefSeq" id="WP_202089583.1">
    <property type="nucleotide sequence ID" value="NZ_JAELVM010000001.1"/>
</dbReference>
<name>A0ABS1QCB1_9FLAO</name>
<dbReference type="Proteomes" id="UP000661696">
    <property type="component" value="Unassembled WGS sequence"/>
</dbReference>
<organism evidence="1 2">
    <name type="scientific">Chryseobacterium endalhagicum</name>
    <dbReference type="NCBI Taxonomy" id="2797638"/>
    <lineage>
        <taxon>Bacteria</taxon>
        <taxon>Pseudomonadati</taxon>
        <taxon>Bacteroidota</taxon>
        <taxon>Flavobacteriia</taxon>
        <taxon>Flavobacteriales</taxon>
        <taxon>Weeksellaceae</taxon>
        <taxon>Chryseobacterium group</taxon>
        <taxon>Chryseobacterium</taxon>
    </lineage>
</organism>
<evidence type="ECO:0000313" key="2">
    <source>
        <dbReference type="Proteomes" id="UP000661696"/>
    </source>
</evidence>
<comment type="caution">
    <text evidence="1">The sequence shown here is derived from an EMBL/GenBank/DDBJ whole genome shotgun (WGS) entry which is preliminary data.</text>
</comment>
<evidence type="ECO:0000313" key="1">
    <source>
        <dbReference type="EMBL" id="MBL1220255.1"/>
    </source>
</evidence>
<protein>
    <recommendedName>
        <fullName evidence="3">YCII-related domain-containing protein</fullName>
    </recommendedName>
</protein>
<proteinExistence type="predicted"/>
<accession>A0ABS1QCB1</accession>
<keyword evidence="2" id="KW-1185">Reference proteome</keyword>